<evidence type="ECO:0000313" key="2">
    <source>
        <dbReference type="EMBL" id="KEQ11874.1"/>
    </source>
</evidence>
<accession>A0A081N0A1</accession>
<keyword evidence="3" id="KW-1185">Reference proteome</keyword>
<reference evidence="2 3" key="1">
    <citation type="submission" date="2014-06" db="EMBL/GenBank/DDBJ databases">
        <title>Whole Genome Sequences of Three Symbiotic Endozoicomonas Bacteria.</title>
        <authorList>
            <person name="Neave M.J."/>
            <person name="Apprill A."/>
            <person name="Voolstra C.R."/>
        </authorList>
    </citation>
    <scope>NUCLEOTIDE SEQUENCE [LARGE SCALE GENOMIC DNA]</scope>
    <source>
        <strain evidence="2 3">LMG 24815</strain>
    </source>
</reference>
<gene>
    <name evidence="2" type="ORF">GZ77_22395</name>
</gene>
<organism evidence="2 3">
    <name type="scientific">Endozoicomonas montiporae</name>
    <dbReference type="NCBI Taxonomy" id="1027273"/>
    <lineage>
        <taxon>Bacteria</taxon>
        <taxon>Pseudomonadati</taxon>
        <taxon>Pseudomonadota</taxon>
        <taxon>Gammaproteobacteria</taxon>
        <taxon>Oceanospirillales</taxon>
        <taxon>Endozoicomonadaceae</taxon>
        <taxon>Endozoicomonas</taxon>
    </lineage>
</organism>
<dbReference type="RefSeq" id="WP_034879019.1">
    <property type="nucleotide sequence ID" value="NZ_JOKG01000005.1"/>
</dbReference>
<dbReference type="AlphaFoldDB" id="A0A081N0A1"/>
<keyword evidence="1" id="KW-1133">Transmembrane helix</keyword>
<sequence>MTRFCRLTNKASLAFFVFDRALIEFGSIAGLLHTGLVSLLSGIGCLRRFWFLLGDDQRILVYFAARC</sequence>
<keyword evidence="1" id="KW-0472">Membrane</keyword>
<dbReference type="EMBL" id="JOKG01000005">
    <property type="protein sequence ID" value="KEQ11874.1"/>
    <property type="molecule type" value="Genomic_DNA"/>
</dbReference>
<evidence type="ECO:0000256" key="1">
    <source>
        <dbReference type="SAM" id="Phobius"/>
    </source>
</evidence>
<feature type="transmembrane region" description="Helical" evidence="1">
    <location>
        <begin position="21"/>
        <end position="43"/>
    </location>
</feature>
<keyword evidence="1" id="KW-0812">Transmembrane</keyword>
<name>A0A081N0A1_9GAMM</name>
<proteinExistence type="predicted"/>
<evidence type="ECO:0000313" key="3">
    <source>
        <dbReference type="Proteomes" id="UP000028006"/>
    </source>
</evidence>
<protein>
    <submittedName>
        <fullName evidence="2">Uncharacterized protein</fullName>
    </submittedName>
</protein>
<comment type="caution">
    <text evidence="2">The sequence shown here is derived from an EMBL/GenBank/DDBJ whole genome shotgun (WGS) entry which is preliminary data.</text>
</comment>
<dbReference type="Proteomes" id="UP000028006">
    <property type="component" value="Unassembled WGS sequence"/>
</dbReference>